<feature type="compositionally biased region" description="Basic and acidic residues" evidence="1">
    <location>
        <begin position="61"/>
        <end position="78"/>
    </location>
</feature>
<evidence type="ECO:0000256" key="1">
    <source>
        <dbReference type="SAM" id="MobiDB-lite"/>
    </source>
</evidence>
<dbReference type="Proteomes" id="UP000266188">
    <property type="component" value="Unassembled WGS sequence"/>
</dbReference>
<proteinExistence type="predicted"/>
<dbReference type="AlphaFoldDB" id="A0A3A2ZGW9"/>
<dbReference type="EMBL" id="MVGC01000168">
    <property type="protein sequence ID" value="RJE22438.1"/>
    <property type="molecule type" value="Genomic_DNA"/>
</dbReference>
<organism evidence="2 3">
    <name type="scientific">Aspergillus sclerotialis</name>
    <dbReference type="NCBI Taxonomy" id="2070753"/>
    <lineage>
        <taxon>Eukaryota</taxon>
        <taxon>Fungi</taxon>
        <taxon>Dikarya</taxon>
        <taxon>Ascomycota</taxon>
        <taxon>Pezizomycotina</taxon>
        <taxon>Eurotiomycetes</taxon>
        <taxon>Eurotiomycetidae</taxon>
        <taxon>Eurotiales</taxon>
        <taxon>Aspergillaceae</taxon>
        <taxon>Aspergillus</taxon>
        <taxon>Aspergillus subgen. Polypaecilum</taxon>
    </lineage>
</organism>
<gene>
    <name evidence="2" type="ORF">PHISCL_05215</name>
</gene>
<reference evidence="3" key="1">
    <citation type="submission" date="2017-02" db="EMBL/GenBank/DDBJ databases">
        <authorList>
            <person name="Tafer H."/>
            <person name="Lopandic K."/>
        </authorList>
    </citation>
    <scope>NUCLEOTIDE SEQUENCE [LARGE SCALE GENOMIC DNA]</scope>
    <source>
        <strain evidence="3">CBS 366.77</strain>
    </source>
</reference>
<evidence type="ECO:0000313" key="2">
    <source>
        <dbReference type="EMBL" id="RJE22438.1"/>
    </source>
</evidence>
<comment type="caution">
    <text evidence="2">The sequence shown here is derived from an EMBL/GenBank/DDBJ whole genome shotgun (WGS) entry which is preliminary data.</text>
</comment>
<keyword evidence="3" id="KW-1185">Reference proteome</keyword>
<name>A0A3A2ZGW9_9EURO</name>
<sequence length="78" mass="8742">MPKSISQTSGVHSDQAHSIREFKPSLRFSSLSTQAINQVTFLKAVNWTKRASPKVIQRQTHNCDKDDHKDPGRPELGA</sequence>
<accession>A0A3A2ZGW9</accession>
<feature type="region of interest" description="Disordered" evidence="1">
    <location>
        <begin position="51"/>
        <end position="78"/>
    </location>
</feature>
<evidence type="ECO:0000313" key="3">
    <source>
        <dbReference type="Proteomes" id="UP000266188"/>
    </source>
</evidence>
<protein>
    <submittedName>
        <fullName evidence="2">Uncharacterized protein</fullName>
    </submittedName>
</protein>